<feature type="region of interest" description="Disordered" evidence="1">
    <location>
        <begin position="17"/>
        <end position="44"/>
    </location>
</feature>
<sequence length="44" mass="5012">MGRANRWQDKLKYFLKPPGWAHGGKHETSETIRGEAEDAAGEER</sequence>
<organism evidence="2 3">
    <name type="scientific">Alteripontixanthobacter maritimus</name>
    <dbReference type="NCBI Taxonomy" id="2161824"/>
    <lineage>
        <taxon>Bacteria</taxon>
        <taxon>Pseudomonadati</taxon>
        <taxon>Pseudomonadota</taxon>
        <taxon>Alphaproteobacteria</taxon>
        <taxon>Sphingomonadales</taxon>
        <taxon>Erythrobacteraceae</taxon>
        <taxon>Alteripontixanthobacter</taxon>
    </lineage>
</organism>
<comment type="caution">
    <text evidence="2">The sequence shown here is derived from an EMBL/GenBank/DDBJ whole genome shotgun (WGS) entry which is preliminary data.</text>
</comment>
<dbReference type="Proteomes" id="UP000253727">
    <property type="component" value="Unassembled WGS sequence"/>
</dbReference>
<keyword evidence="3" id="KW-1185">Reference proteome</keyword>
<accession>A0A369Q9I4</accession>
<evidence type="ECO:0000256" key="1">
    <source>
        <dbReference type="SAM" id="MobiDB-lite"/>
    </source>
</evidence>
<gene>
    <name evidence="2" type="ORF">HME9302_02586</name>
</gene>
<dbReference type="RefSeq" id="WP_268243485.1">
    <property type="nucleotide sequence ID" value="NZ_QBKA01000002.1"/>
</dbReference>
<proteinExistence type="predicted"/>
<evidence type="ECO:0000313" key="2">
    <source>
        <dbReference type="EMBL" id="RDC61364.1"/>
    </source>
</evidence>
<name>A0A369Q9I4_9SPHN</name>
<dbReference type="AlphaFoldDB" id="A0A369Q9I4"/>
<reference evidence="2 3" key="1">
    <citation type="submission" date="2018-04" db="EMBL/GenBank/DDBJ databases">
        <title>Altererythrobacter sp. HME9302 genome sequencing and assembly.</title>
        <authorList>
            <person name="Kang H."/>
            <person name="Kim H."/>
            <person name="Joh K."/>
        </authorList>
    </citation>
    <scope>NUCLEOTIDE SEQUENCE [LARGE SCALE GENOMIC DNA]</scope>
    <source>
        <strain evidence="2 3">HME9302</strain>
    </source>
</reference>
<dbReference type="EMBL" id="QBKA01000002">
    <property type="protein sequence ID" value="RDC61364.1"/>
    <property type="molecule type" value="Genomic_DNA"/>
</dbReference>
<feature type="compositionally biased region" description="Basic and acidic residues" evidence="1">
    <location>
        <begin position="24"/>
        <end position="44"/>
    </location>
</feature>
<protein>
    <submittedName>
        <fullName evidence="2">Uncharacterized protein</fullName>
    </submittedName>
</protein>
<evidence type="ECO:0000313" key="3">
    <source>
        <dbReference type="Proteomes" id="UP000253727"/>
    </source>
</evidence>